<keyword evidence="3" id="KW-1185">Reference proteome</keyword>
<dbReference type="AlphaFoldDB" id="A0A9K3P9W1"/>
<organism evidence="2 3">
    <name type="scientific">Nitzschia inconspicua</name>
    <dbReference type="NCBI Taxonomy" id="303405"/>
    <lineage>
        <taxon>Eukaryota</taxon>
        <taxon>Sar</taxon>
        <taxon>Stramenopiles</taxon>
        <taxon>Ochrophyta</taxon>
        <taxon>Bacillariophyta</taxon>
        <taxon>Bacillariophyceae</taxon>
        <taxon>Bacillariophycidae</taxon>
        <taxon>Bacillariales</taxon>
        <taxon>Bacillariaceae</taxon>
        <taxon>Nitzschia</taxon>
    </lineage>
</organism>
<feature type="compositionally biased region" description="Low complexity" evidence="1">
    <location>
        <begin position="96"/>
        <end position="105"/>
    </location>
</feature>
<dbReference type="EMBL" id="JAGRRH010000031">
    <property type="protein sequence ID" value="KAG7339627.1"/>
    <property type="molecule type" value="Genomic_DNA"/>
</dbReference>
<evidence type="ECO:0000256" key="1">
    <source>
        <dbReference type="SAM" id="MobiDB-lite"/>
    </source>
</evidence>
<accession>A0A9K3P9W1</accession>
<reference evidence="2" key="1">
    <citation type="journal article" date="2021" name="Sci. Rep.">
        <title>Diploid genomic architecture of Nitzschia inconspicua, an elite biomass production diatom.</title>
        <authorList>
            <person name="Oliver A."/>
            <person name="Podell S."/>
            <person name="Pinowska A."/>
            <person name="Traller J.C."/>
            <person name="Smith S.R."/>
            <person name="McClure R."/>
            <person name="Beliaev A."/>
            <person name="Bohutskyi P."/>
            <person name="Hill E.A."/>
            <person name="Rabines A."/>
            <person name="Zheng H."/>
            <person name="Allen L.Z."/>
            <person name="Kuo A."/>
            <person name="Grigoriev I.V."/>
            <person name="Allen A.E."/>
            <person name="Hazlebeck D."/>
            <person name="Allen E.E."/>
        </authorList>
    </citation>
    <scope>NUCLEOTIDE SEQUENCE</scope>
    <source>
        <strain evidence="2">Hildebrandi</strain>
    </source>
</reference>
<sequence>MRYPTPRPNPTTYIFRIKRHPFKLGYLDERLQHTVKKWSMDGEDPWLSHVCTLTKNDWTDQNENNPSDIHNPQQRTLHSVWFLGQTTTKSKFLITTTSTTRGSSRLGNNHSDSDRPEPPCQNNTTSSTFRWCMGHVPSCHPPSFPKKAYSHTGLL</sequence>
<evidence type="ECO:0000313" key="2">
    <source>
        <dbReference type="EMBL" id="KAG7339627.1"/>
    </source>
</evidence>
<feature type="region of interest" description="Disordered" evidence="1">
    <location>
        <begin position="96"/>
        <end position="122"/>
    </location>
</feature>
<dbReference type="Proteomes" id="UP000693970">
    <property type="component" value="Unassembled WGS sequence"/>
</dbReference>
<evidence type="ECO:0000313" key="3">
    <source>
        <dbReference type="Proteomes" id="UP000693970"/>
    </source>
</evidence>
<gene>
    <name evidence="2" type="ORF">IV203_024666</name>
</gene>
<protein>
    <submittedName>
        <fullName evidence="2">Uncharacterized protein</fullName>
    </submittedName>
</protein>
<reference evidence="2" key="2">
    <citation type="submission" date="2021-04" db="EMBL/GenBank/DDBJ databases">
        <authorList>
            <person name="Podell S."/>
        </authorList>
    </citation>
    <scope>NUCLEOTIDE SEQUENCE</scope>
    <source>
        <strain evidence="2">Hildebrandi</strain>
    </source>
</reference>
<proteinExistence type="predicted"/>
<comment type="caution">
    <text evidence="2">The sequence shown here is derived from an EMBL/GenBank/DDBJ whole genome shotgun (WGS) entry which is preliminary data.</text>
</comment>
<name>A0A9K3P9W1_9STRA</name>